<dbReference type="GO" id="GO:0000155">
    <property type="term" value="F:phosphorelay sensor kinase activity"/>
    <property type="evidence" value="ECO:0007669"/>
    <property type="project" value="UniProtKB-ARBA"/>
</dbReference>
<accession>A0A192A5E5</accession>
<dbReference type="InterPro" id="IPR036890">
    <property type="entry name" value="HATPase_C_sf"/>
</dbReference>
<dbReference type="InterPro" id="IPR004358">
    <property type="entry name" value="Sig_transdc_His_kin-like_C"/>
</dbReference>
<dbReference type="PANTHER" id="PTHR43395:SF1">
    <property type="entry name" value="CHEMOTAXIS PROTEIN CHEA"/>
    <property type="match status" value="1"/>
</dbReference>
<comment type="function">
    <text evidence="8">Involved in the transmission of sensory signals from the chemoreceptors to the flagellar motors. CheA is autophosphorylated; it can transfer its phosphate group to either CheB or CheY.</text>
</comment>
<dbReference type="CDD" id="cd00088">
    <property type="entry name" value="HPT"/>
    <property type="match status" value="1"/>
</dbReference>
<organism evidence="9 10">
    <name type="scientific">Ralstonia insidiosa</name>
    <dbReference type="NCBI Taxonomy" id="190721"/>
    <lineage>
        <taxon>Bacteria</taxon>
        <taxon>Pseudomonadati</taxon>
        <taxon>Pseudomonadota</taxon>
        <taxon>Betaproteobacteria</taxon>
        <taxon>Burkholderiales</taxon>
        <taxon>Burkholderiaceae</taxon>
        <taxon>Ralstonia</taxon>
    </lineage>
</organism>
<evidence type="ECO:0000256" key="6">
    <source>
        <dbReference type="ARBA" id="ARBA00022777"/>
    </source>
</evidence>
<dbReference type="EC" id="2.7.13.3" evidence="2"/>
<reference evidence="10" key="1">
    <citation type="submission" date="2016-06" db="EMBL/GenBank/DDBJ databases">
        <authorList>
            <person name="Xu Y."/>
            <person name="Nagy A."/>
            <person name="Yan X."/>
            <person name="Kim S.W."/>
            <person name="Haley B."/>
            <person name="Liu N.T."/>
            <person name="Nou X."/>
        </authorList>
    </citation>
    <scope>NUCLEOTIDE SEQUENCE [LARGE SCALE GENOMIC DNA]</scope>
    <source>
        <strain evidence="10">ATCC 49129</strain>
    </source>
</reference>
<dbReference type="PANTHER" id="PTHR43395">
    <property type="entry name" value="SENSOR HISTIDINE KINASE CHEA"/>
    <property type="match status" value="1"/>
</dbReference>
<protein>
    <recommendedName>
        <fullName evidence="3">Chemotaxis protein CheA</fullName>
        <ecNumber evidence="2">2.7.13.3</ecNumber>
    </recommendedName>
</protein>
<dbReference type="InterPro" id="IPR051315">
    <property type="entry name" value="Bact_Chemotaxis_CheA"/>
</dbReference>
<keyword evidence="5" id="KW-0808">Transferase</keyword>
<dbReference type="SUPFAM" id="SSF47226">
    <property type="entry name" value="Histidine-containing phosphotransfer domain, HPT domain"/>
    <property type="match status" value="1"/>
</dbReference>
<dbReference type="InterPro" id="IPR008207">
    <property type="entry name" value="Sig_transdc_His_kin_Hpt_dom"/>
</dbReference>
<dbReference type="FunFam" id="3.30.565.10:FF:000016">
    <property type="entry name" value="Chemotaxis protein CheA, putative"/>
    <property type="match status" value="1"/>
</dbReference>
<dbReference type="SMART" id="SM00448">
    <property type="entry name" value="REC"/>
    <property type="match status" value="1"/>
</dbReference>
<dbReference type="Gene3D" id="2.30.30.40">
    <property type="entry name" value="SH3 Domains"/>
    <property type="match status" value="1"/>
</dbReference>
<evidence type="ECO:0000256" key="4">
    <source>
        <dbReference type="ARBA" id="ARBA00022553"/>
    </source>
</evidence>
<dbReference type="SMART" id="SM00387">
    <property type="entry name" value="HATPase_c"/>
    <property type="match status" value="1"/>
</dbReference>
<dbReference type="Gene3D" id="1.20.120.160">
    <property type="entry name" value="HPT domain"/>
    <property type="match status" value="1"/>
</dbReference>
<dbReference type="InterPro" id="IPR036061">
    <property type="entry name" value="CheW-like_dom_sf"/>
</dbReference>
<dbReference type="SUPFAM" id="SSF55874">
    <property type="entry name" value="ATPase domain of HSP90 chaperone/DNA topoisomerase II/histidine kinase"/>
    <property type="match status" value="1"/>
</dbReference>
<dbReference type="SMART" id="SM00260">
    <property type="entry name" value="CheW"/>
    <property type="match status" value="1"/>
</dbReference>
<dbReference type="OrthoDB" id="9803176at2"/>
<dbReference type="SUPFAM" id="SSF52172">
    <property type="entry name" value="CheY-like"/>
    <property type="match status" value="1"/>
</dbReference>
<dbReference type="RefSeq" id="WP_064808489.1">
    <property type="nucleotide sequence ID" value="NZ_CP016023.1"/>
</dbReference>
<dbReference type="SUPFAM" id="SSF50341">
    <property type="entry name" value="CheW-like"/>
    <property type="match status" value="1"/>
</dbReference>
<evidence type="ECO:0000256" key="3">
    <source>
        <dbReference type="ARBA" id="ARBA00021495"/>
    </source>
</evidence>
<evidence type="ECO:0000256" key="5">
    <source>
        <dbReference type="ARBA" id="ARBA00022679"/>
    </source>
</evidence>
<evidence type="ECO:0000256" key="7">
    <source>
        <dbReference type="ARBA" id="ARBA00023012"/>
    </source>
</evidence>
<dbReference type="InterPro" id="IPR002545">
    <property type="entry name" value="CheW-lke_dom"/>
</dbReference>
<comment type="catalytic activity">
    <reaction evidence="1">
        <text>ATP + protein L-histidine = ADP + protein N-phospho-L-histidine.</text>
        <dbReference type="EC" id="2.7.13.3"/>
    </reaction>
</comment>
<dbReference type="GO" id="GO:0006935">
    <property type="term" value="P:chemotaxis"/>
    <property type="evidence" value="ECO:0007669"/>
    <property type="project" value="InterPro"/>
</dbReference>
<dbReference type="Proteomes" id="UP000078572">
    <property type="component" value="Chromosome 2"/>
</dbReference>
<dbReference type="InterPro" id="IPR001789">
    <property type="entry name" value="Sig_transdc_resp-reg_receiver"/>
</dbReference>
<dbReference type="InterPro" id="IPR005467">
    <property type="entry name" value="His_kinase_dom"/>
</dbReference>
<dbReference type="GeneID" id="61529279"/>
<dbReference type="Gene3D" id="3.40.50.2300">
    <property type="match status" value="1"/>
</dbReference>
<evidence type="ECO:0000256" key="2">
    <source>
        <dbReference type="ARBA" id="ARBA00012438"/>
    </source>
</evidence>
<dbReference type="SMART" id="SM00073">
    <property type="entry name" value="HPT"/>
    <property type="match status" value="1"/>
</dbReference>
<dbReference type="InterPro" id="IPR036641">
    <property type="entry name" value="HPT_dom_sf"/>
</dbReference>
<keyword evidence="10" id="KW-1185">Reference proteome</keyword>
<dbReference type="Pfam" id="PF00072">
    <property type="entry name" value="Response_reg"/>
    <property type="match status" value="1"/>
</dbReference>
<evidence type="ECO:0000256" key="1">
    <source>
        <dbReference type="ARBA" id="ARBA00000085"/>
    </source>
</evidence>
<keyword evidence="7" id="KW-0902">Two-component regulatory system</keyword>
<dbReference type="EMBL" id="CP016023">
    <property type="protein sequence ID" value="ANJ75710.1"/>
    <property type="molecule type" value="Genomic_DNA"/>
</dbReference>
<keyword evidence="6 9" id="KW-0418">Kinase</keyword>
<gene>
    <name evidence="9" type="ORF">A9Y76_24865</name>
</gene>
<dbReference type="InterPro" id="IPR011006">
    <property type="entry name" value="CheY-like_superfamily"/>
</dbReference>
<keyword evidence="4" id="KW-0597">Phosphoprotein</keyword>
<dbReference type="InterPro" id="IPR003594">
    <property type="entry name" value="HATPase_dom"/>
</dbReference>
<sequence length="789" mass="86095">MSMDDDLGRQSLLALFHEEAQTQTRVLSTGLLTLERAPTDAAALEACMRAAHSLKGAARIIGLQDGVDVAHRMEEWFVAAQRGTLVLTAAHIDVLLRGTDLLLRVGQPATVGQVPRAEIDAVLAAFSAADGAEAEPATTTFADPEQAAEDATLKAAMALLNAEVAALSAPAPAALPEPQPELPPEPITPAPHRAPIGATRRGFHDGQRMLRVRADNLDRLLSLSGESLVESRWLKPFGESMLRVKRSHRSATLALDTLYETLVERLDPHADADMHAALNDVRQMLGHMQQTLGEHIDDLDRFDRRSTHLAQQLYDEALQCRMRPFGDATHAYPRVVRDLARSLAKRVRFAIVGEATQVDRDILDMLDAPLGHLLRNAIDHGVETPEAREAQGKPAEASITLEARHSAGKLLITVADDGAGIDLEAVRAAVVRRGLSDADTASRLSDHELLDFLLLPGFSMREQVTDLSGRGVGLDAVHEMVKAVRGTVRIQTEPGRGTRFMLQLPLTLSVIRSLLVDVGGEAYAFPLAYVRRTLELARTEIDMLEGQQHFRFDGRPVGLVTAHQLLGTQPPGEARDSVPVVVIGEGAETYGIAVDRFLGERMLVVQPLDARLGKVRDIAAGALMENGDAVLIVDVDDLLRSVDKLVRGGQLDKVQRGQGVAVQHRKHVLVVDDSLTVRELERKLLEKRGYVVTVAVDGMDGWNALRGAQFDLVVTDIDMPRMDGIELVTLIKRDAVLKSLPVMVVSYKDREEDRRRGLEAGADYYLAKGSFHDEALLDAVRDLIGEART</sequence>
<evidence type="ECO:0000313" key="10">
    <source>
        <dbReference type="Proteomes" id="UP000078572"/>
    </source>
</evidence>
<dbReference type="AlphaFoldDB" id="A0A192A5E5"/>
<dbReference type="Gene3D" id="3.30.565.10">
    <property type="entry name" value="Histidine kinase-like ATPase, C-terminal domain"/>
    <property type="match status" value="1"/>
</dbReference>
<dbReference type="PROSITE" id="PS50109">
    <property type="entry name" value="HIS_KIN"/>
    <property type="match status" value="1"/>
</dbReference>
<dbReference type="Pfam" id="PF02518">
    <property type="entry name" value="HATPase_c"/>
    <property type="match status" value="1"/>
</dbReference>
<dbReference type="PROSITE" id="PS50894">
    <property type="entry name" value="HPT"/>
    <property type="match status" value="1"/>
</dbReference>
<dbReference type="Pfam" id="PF01627">
    <property type="entry name" value="Hpt"/>
    <property type="match status" value="1"/>
</dbReference>
<dbReference type="STRING" id="190721.ACS15_5407"/>
<dbReference type="PRINTS" id="PR00344">
    <property type="entry name" value="BCTRLSENSOR"/>
</dbReference>
<evidence type="ECO:0000256" key="8">
    <source>
        <dbReference type="ARBA" id="ARBA00035100"/>
    </source>
</evidence>
<evidence type="ECO:0000313" key="9">
    <source>
        <dbReference type="EMBL" id="ANJ75710.1"/>
    </source>
</evidence>
<dbReference type="Pfam" id="PF01584">
    <property type="entry name" value="CheW"/>
    <property type="match status" value="1"/>
</dbReference>
<dbReference type="PROSITE" id="PS50851">
    <property type="entry name" value="CHEW"/>
    <property type="match status" value="1"/>
</dbReference>
<dbReference type="PROSITE" id="PS50110">
    <property type="entry name" value="RESPONSE_REGULATORY"/>
    <property type="match status" value="1"/>
</dbReference>
<name>A0A192A5E5_9RALS</name>
<proteinExistence type="predicted"/>